<feature type="domain" description="Beta-ketoacyl synthase-like N-terminal" evidence="2">
    <location>
        <begin position="7"/>
        <end position="56"/>
    </location>
</feature>
<feature type="non-terminal residue" evidence="3">
    <location>
        <position position="80"/>
    </location>
</feature>
<sequence>MNTDQVRVVVTGLGATTPLGGDVASSWSALLAGQSGVRNLTGDWVDSVPVKFAAAAAVDPTEVLPRPEARRLDRAEQFAL</sequence>
<keyword evidence="1" id="KW-0808">Transferase</keyword>
<evidence type="ECO:0000256" key="1">
    <source>
        <dbReference type="ARBA" id="ARBA00022679"/>
    </source>
</evidence>
<dbReference type="InterPro" id="IPR014030">
    <property type="entry name" value="Ketoacyl_synth_N"/>
</dbReference>
<reference evidence="4" key="1">
    <citation type="journal article" date="2019" name="Int. J. Syst. Evol. Microbiol.">
        <title>The Global Catalogue of Microorganisms (GCM) 10K type strain sequencing project: providing services to taxonomists for standard genome sequencing and annotation.</title>
        <authorList>
            <consortium name="The Broad Institute Genomics Platform"/>
            <consortium name="The Broad Institute Genome Sequencing Center for Infectious Disease"/>
            <person name="Wu L."/>
            <person name="Ma J."/>
        </authorList>
    </citation>
    <scope>NUCLEOTIDE SEQUENCE [LARGE SCALE GENOMIC DNA]</scope>
    <source>
        <strain evidence="4">CCUG 62974</strain>
    </source>
</reference>
<evidence type="ECO:0000313" key="3">
    <source>
        <dbReference type="EMBL" id="MFD0888248.1"/>
    </source>
</evidence>
<proteinExistence type="predicted"/>
<dbReference type="SUPFAM" id="SSF53901">
    <property type="entry name" value="Thiolase-like"/>
    <property type="match status" value="1"/>
</dbReference>
<dbReference type="InterPro" id="IPR000794">
    <property type="entry name" value="Beta-ketoacyl_synthase"/>
</dbReference>
<gene>
    <name evidence="3" type="ORF">ACFQ08_27225</name>
</gene>
<name>A0ABW3DZU7_9ACTN</name>
<evidence type="ECO:0000259" key="2">
    <source>
        <dbReference type="Pfam" id="PF00109"/>
    </source>
</evidence>
<keyword evidence="4" id="KW-1185">Reference proteome</keyword>
<dbReference type="PANTHER" id="PTHR11712:SF336">
    <property type="entry name" value="3-OXOACYL-[ACYL-CARRIER-PROTEIN] SYNTHASE, MITOCHONDRIAL"/>
    <property type="match status" value="1"/>
</dbReference>
<protein>
    <submittedName>
        <fullName evidence="3">Beta-ketoacyl synthase N-terminal-like domain-containing protein</fullName>
    </submittedName>
</protein>
<dbReference type="Pfam" id="PF00109">
    <property type="entry name" value="ketoacyl-synt"/>
    <property type="match status" value="1"/>
</dbReference>
<comment type="caution">
    <text evidence="3">The sequence shown here is derived from an EMBL/GenBank/DDBJ whole genome shotgun (WGS) entry which is preliminary data.</text>
</comment>
<dbReference type="PANTHER" id="PTHR11712">
    <property type="entry name" value="POLYKETIDE SYNTHASE-RELATED"/>
    <property type="match status" value="1"/>
</dbReference>
<accession>A0ABW3DZU7</accession>
<dbReference type="InterPro" id="IPR016039">
    <property type="entry name" value="Thiolase-like"/>
</dbReference>
<evidence type="ECO:0000313" key="4">
    <source>
        <dbReference type="Proteomes" id="UP001597024"/>
    </source>
</evidence>
<dbReference type="Gene3D" id="3.40.47.10">
    <property type="match status" value="1"/>
</dbReference>
<dbReference type="Proteomes" id="UP001597024">
    <property type="component" value="Unassembled WGS sequence"/>
</dbReference>
<dbReference type="EMBL" id="JBHTHX010001247">
    <property type="protein sequence ID" value="MFD0888248.1"/>
    <property type="molecule type" value="Genomic_DNA"/>
</dbReference>
<organism evidence="3 4">
    <name type="scientific">Streptosporangium algeriense</name>
    <dbReference type="NCBI Taxonomy" id="1682748"/>
    <lineage>
        <taxon>Bacteria</taxon>
        <taxon>Bacillati</taxon>
        <taxon>Actinomycetota</taxon>
        <taxon>Actinomycetes</taxon>
        <taxon>Streptosporangiales</taxon>
        <taxon>Streptosporangiaceae</taxon>
        <taxon>Streptosporangium</taxon>
    </lineage>
</organism>